<keyword evidence="2" id="KW-1185">Reference proteome</keyword>
<gene>
    <name evidence="1" type="ORF">F5148DRAFT_1337322</name>
</gene>
<evidence type="ECO:0000313" key="1">
    <source>
        <dbReference type="EMBL" id="KAI9450211.1"/>
    </source>
</evidence>
<accession>A0ACC0TW32</accession>
<evidence type="ECO:0000313" key="2">
    <source>
        <dbReference type="Proteomes" id="UP001207468"/>
    </source>
</evidence>
<protein>
    <submittedName>
        <fullName evidence="1">LuxS/MPP-like metallohydrolase</fullName>
    </submittedName>
</protein>
<dbReference type="EMBL" id="JAGFNK010000445">
    <property type="protein sequence ID" value="KAI9450211.1"/>
    <property type="molecule type" value="Genomic_DNA"/>
</dbReference>
<proteinExistence type="predicted"/>
<organism evidence="1 2">
    <name type="scientific">Russula earlei</name>
    <dbReference type="NCBI Taxonomy" id="71964"/>
    <lineage>
        <taxon>Eukaryota</taxon>
        <taxon>Fungi</taxon>
        <taxon>Dikarya</taxon>
        <taxon>Basidiomycota</taxon>
        <taxon>Agaricomycotina</taxon>
        <taxon>Agaricomycetes</taxon>
        <taxon>Russulales</taxon>
        <taxon>Russulaceae</taxon>
        <taxon>Russula</taxon>
    </lineage>
</organism>
<reference evidence="1" key="1">
    <citation type="submission" date="2021-03" db="EMBL/GenBank/DDBJ databases">
        <title>Evolutionary priming and transition to the ectomycorrhizal habit in an iconic lineage of mushroom-forming fungi: is preadaptation a requirement?</title>
        <authorList>
            <consortium name="DOE Joint Genome Institute"/>
            <person name="Looney B.P."/>
            <person name="Miyauchi S."/>
            <person name="Morin E."/>
            <person name="Drula E."/>
            <person name="Courty P.E."/>
            <person name="Chicoki N."/>
            <person name="Fauchery L."/>
            <person name="Kohler A."/>
            <person name="Kuo A."/>
            <person name="LaButti K."/>
            <person name="Pangilinan J."/>
            <person name="Lipzen A."/>
            <person name="Riley R."/>
            <person name="Andreopoulos W."/>
            <person name="He G."/>
            <person name="Johnson J."/>
            <person name="Barry K.W."/>
            <person name="Grigoriev I.V."/>
            <person name="Nagy L."/>
            <person name="Hibbett D."/>
            <person name="Henrissat B."/>
            <person name="Matheny P.B."/>
            <person name="Labbe J."/>
            <person name="Martin A.F."/>
        </authorList>
    </citation>
    <scope>NUCLEOTIDE SEQUENCE</scope>
    <source>
        <strain evidence="1">BPL698</strain>
    </source>
</reference>
<comment type="caution">
    <text evidence="1">The sequence shown here is derived from an EMBL/GenBank/DDBJ whole genome shotgun (WGS) entry which is preliminary data.</text>
</comment>
<name>A0ACC0TW32_9AGAM</name>
<dbReference type="Proteomes" id="UP001207468">
    <property type="component" value="Unassembled WGS sequence"/>
</dbReference>
<sequence length="434" mass="44187">MLRACRIVCASKRGFATVVDASTGFKVAAVDNGQPSSSVTVLLKAGSRYQTKPGVAHTLSNFAFKSTAKRSALGTIREAELYGGVLSSSLSREHLALTAEFLRGDEEYFVDVLASFLAAPKFTRHELSEYVLPAVHSESHAASQSAPTYALELAHALAFRGGLGNSLYADSQATGNITAEDIRDLHARAVGNPSSVAILGTGISAESLAKLLEGAVSAHKAHVTPVTSAPVPSATTYRGGSTRIASAHGPQAVFVGFGSTALASVPALHALAAHLNPAPALKWASSAALLASGIPAGVHARSVLLPYSDATLIGVVLEGEDGAALREGAKAVVGAFKDAAGGKVGREELARAVARAKFQVAAGVEAREGYVGALGPKVLKGETASVHTVLDGIQGVSAASLSQVAGDLVKGKPTYVAIGDVHALPHADEIGLSA</sequence>